<dbReference type="AlphaFoldDB" id="A0A518AI63"/>
<keyword evidence="4 8" id="KW-0547">Nucleotide-binding</keyword>
<feature type="binding site" evidence="8">
    <location>
        <begin position="278"/>
        <end position="280"/>
    </location>
    <ligand>
        <name>ATP</name>
        <dbReference type="ChEBI" id="CHEBI:30616"/>
    </ligand>
</feature>
<dbReference type="InterPro" id="IPR036621">
    <property type="entry name" value="Anticodon-bd_dom_sf"/>
</dbReference>
<dbReference type="GO" id="GO:0004081">
    <property type="term" value="F:bis(5'-nucleosyl)-tetraphosphatase (asymmetrical) activity"/>
    <property type="evidence" value="ECO:0007669"/>
    <property type="project" value="UniProtKB-ARBA"/>
</dbReference>
<evidence type="ECO:0000313" key="11">
    <source>
        <dbReference type="Proteomes" id="UP000315750"/>
    </source>
</evidence>
<feature type="binding site" evidence="8">
    <location>
        <begin position="293"/>
        <end position="297"/>
    </location>
    <ligand>
        <name>substrate</name>
    </ligand>
</feature>
<dbReference type="PRINTS" id="PR01043">
    <property type="entry name" value="TRNASYNTHGLY"/>
</dbReference>
<accession>A0A518AI63</accession>
<comment type="subunit">
    <text evidence="8">Homodimer.</text>
</comment>
<evidence type="ECO:0000256" key="3">
    <source>
        <dbReference type="ARBA" id="ARBA00022598"/>
    </source>
</evidence>
<dbReference type="Gene3D" id="3.30.930.10">
    <property type="entry name" value="Bira Bifunctional Protein, Domain 2"/>
    <property type="match status" value="1"/>
</dbReference>
<feature type="domain" description="Aminoacyl-transfer RNA synthetases class-II family profile" evidence="9">
    <location>
        <begin position="152"/>
        <end position="479"/>
    </location>
</feature>
<dbReference type="InterPro" id="IPR006195">
    <property type="entry name" value="aa-tRNA-synth_II"/>
</dbReference>
<feature type="binding site" evidence="8">
    <location>
        <position position="108"/>
    </location>
    <ligand>
        <name>substrate</name>
    </ligand>
</feature>
<dbReference type="InterPro" id="IPR027031">
    <property type="entry name" value="Gly-tRNA_synthase/POLG2"/>
</dbReference>
<gene>
    <name evidence="8 10" type="primary">glyQS</name>
    <name evidence="10" type="ORF">Pan181_05980</name>
</gene>
<evidence type="ECO:0000313" key="10">
    <source>
        <dbReference type="EMBL" id="QDU54417.1"/>
    </source>
</evidence>
<feature type="binding site" evidence="8">
    <location>
        <begin position="429"/>
        <end position="433"/>
    </location>
    <ligand>
        <name>substrate</name>
    </ligand>
</feature>
<evidence type="ECO:0000256" key="7">
    <source>
        <dbReference type="ARBA" id="ARBA00023146"/>
    </source>
</evidence>
<dbReference type="FunFam" id="3.40.50.800:FF:000002">
    <property type="entry name" value="Glycine--tRNA ligase"/>
    <property type="match status" value="1"/>
</dbReference>
<keyword evidence="3 8" id="KW-0436">Ligase</keyword>
<reference evidence="10 11" key="1">
    <citation type="submission" date="2019-02" db="EMBL/GenBank/DDBJ databases">
        <title>Deep-cultivation of Planctomycetes and their phenomic and genomic characterization uncovers novel biology.</title>
        <authorList>
            <person name="Wiegand S."/>
            <person name="Jogler M."/>
            <person name="Boedeker C."/>
            <person name="Pinto D."/>
            <person name="Vollmers J."/>
            <person name="Rivas-Marin E."/>
            <person name="Kohn T."/>
            <person name="Peeters S.H."/>
            <person name="Heuer A."/>
            <person name="Rast P."/>
            <person name="Oberbeckmann S."/>
            <person name="Bunk B."/>
            <person name="Jeske O."/>
            <person name="Meyerdierks A."/>
            <person name="Storesund J.E."/>
            <person name="Kallscheuer N."/>
            <person name="Luecker S."/>
            <person name="Lage O.M."/>
            <person name="Pohl T."/>
            <person name="Merkel B.J."/>
            <person name="Hornburger P."/>
            <person name="Mueller R.-W."/>
            <person name="Bruemmer F."/>
            <person name="Labrenz M."/>
            <person name="Spormann A.M."/>
            <person name="Op den Camp H."/>
            <person name="Overmann J."/>
            <person name="Amann R."/>
            <person name="Jetten M.S.M."/>
            <person name="Mascher T."/>
            <person name="Medema M.H."/>
            <person name="Devos D.P."/>
            <person name="Kaster A.-K."/>
            <person name="Ovreas L."/>
            <person name="Rohde M."/>
            <person name="Galperin M.Y."/>
            <person name="Jogler C."/>
        </authorList>
    </citation>
    <scope>NUCLEOTIDE SEQUENCE [LARGE SCALE GENOMIC DNA]</scope>
    <source>
        <strain evidence="10 11">Pan181</strain>
    </source>
</reference>
<dbReference type="GO" id="GO:0005524">
    <property type="term" value="F:ATP binding"/>
    <property type="evidence" value="ECO:0007669"/>
    <property type="project" value="UniProtKB-UniRule"/>
</dbReference>
<keyword evidence="6 8" id="KW-0648">Protein biosynthesis</keyword>
<dbReference type="HAMAP" id="MF_00253_B">
    <property type="entry name" value="Gly_tRNA_synth_B"/>
    <property type="match status" value="1"/>
</dbReference>
<keyword evidence="11" id="KW-1185">Reference proteome</keyword>
<dbReference type="GO" id="GO:1990742">
    <property type="term" value="C:microvesicle"/>
    <property type="evidence" value="ECO:0007669"/>
    <property type="project" value="UniProtKB-ARBA"/>
</dbReference>
<evidence type="ECO:0000256" key="6">
    <source>
        <dbReference type="ARBA" id="ARBA00022917"/>
    </source>
</evidence>
<comment type="catalytic activity">
    <reaction evidence="8">
        <text>tRNA(Gly) + glycine + ATP = glycyl-tRNA(Gly) + AMP + diphosphate</text>
        <dbReference type="Rhea" id="RHEA:16013"/>
        <dbReference type="Rhea" id="RHEA-COMP:9664"/>
        <dbReference type="Rhea" id="RHEA-COMP:9683"/>
        <dbReference type="ChEBI" id="CHEBI:30616"/>
        <dbReference type="ChEBI" id="CHEBI:33019"/>
        <dbReference type="ChEBI" id="CHEBI:57305"/>
        <dbReference type="ChEBI" id="CHEBI:78442"/>
        <dbReference type="ChEBI" id="CHEBI:78522"/>
        <dbReference type="ChEBI" id="CHEBI:456215"/>
        <dbReference type="EC" id="6.1.1.14"/>
    </reaction>
</comment>
<evidence type="ECO:0000256" key="8">
    <source>
        <dbReference type="HAMAP-Rule" id="MF_00253"/>
    </source>
</evidence>
<dbReference type="SUPFAM" id="SSF52954">
    <property type="entry name" value="Class II aaRS ABD-related"/>
    <property type="match status" value="1"/>
</dbReference>
<dbReference type="NCBIfam" id="NF003211">
    <property type="entry name" value="PRK04173.1"/>
    <property type="match status" value="1"/>
</dbReference>
<dbReference type="InterPro" id="IPR022961">
    <property type="entry name" value="Gly_tRNA_ligase_bac"/>
</dbReference>
<feature type="binding site" evidence="8">
    <location>
        <begin position="288"/>
        <end position="293"/>
    </location>
    <ligand>
        <name>ATP</name>
        <dbReference type="ChEBI" id="CHEBI:30616"/>
    </ligand>
</feature>
<protein>
    <recommendedName>
        <fullName evidence="8">Glycine--tRNA ligase</fullName>
        <ecNumber evidence="8">6.1.1.14</ecNumber>
    </recommendedName>
    <alternativeName>
        <fullName evidence="8">Glycyl-tRNA synthetase</fullName>
        <shortName evidence="8">GlyRS</shortName>
    </alternativeName>
</protein>
<dbReference type="OrthoDB" id="9760853at2"/>
<dbReference type="Pfam" id="PF00587">
    <property type="entry name" value="tRNA-synt_2b"/>
    <property type="match status" value="1"/>
</dbReference>
<dbReference type="InterPro" id="IPR002315">
    <property type="entry name" value="tRNA-synt_gly"/>
</dbReference>
<dbReference type="GO" id="GO:0006426">
    <property type="term" value="P:glycyl-tRNA aminoacylation"/>
    <property type="evidence" value="ECO:0007669"/>
    <property type="project" value="UniProtKB-UniRule"/>
</dbReference>
<evidence type="ECO:0000256" key="5">
    <source>
        <dbReference type="ARBA" id="ARBA00022840"/>
    </source>
</evidence>
<dbReference type="InterPro" id="IPR002314">
    <property type="entry name" value="aa-tRNA-synt_IIb"/>
</dbReference>
<dbReference type="GO" id="GO:0005737">
    <property type="term" value="C:cytoplasm"/>
    <property type="evidence" value="ECO:0007669"/>
    <property type="project" value="UniProtKB-SubCell"/>
</dbReference>
<dbReference type="Proteomes" id="UP000315750">
    <property type="component" value="Chromosome"/>
</dbReference>
<dbReference type="NCBIfam" id="TIGR00389">
    <property type="entry name" value="glyS_dimeric"/>
    <property type="match status" value="1"/>
</dbReference>
<evidence type="ECO:0000256" key="1">
    <source>
        <dbReference type="ARBA" id="ARBA00008226"/>
    </source>
</evidence>
<proteinExistence type="inferred from homology"/>
<organism evidence="10 11">
    <name type="scientific">Aeoliella mucimassa</name>
    <dbReference type="NCBI Taxonomy" id="2527972"/>
    <lineage>
        <taxon>Bacteria</taxon>
        <taxon>Pseudomonadati</taxon>
        <taxon>Planctomycetota</taxon>
        <taxon>Planctomycetia</taxon>
        <taxon>Pirellulales</taxon>
        <taxon>Lacipirellulaceae</taxon>
        <taxon>Aeoliella</taxon>
    </lineage>
</organism>
<sequence>MDMEKIVSLCRRRGFLFQSSEIYGGLNGFWDYGPLGVELKRNVKEAWWRDMVSQHDDMSVIPGAPSTYEMTGLDCTIIMHPQVWKCSGHFDLFCDMMQTCRQCKKLVRADHVQDMLNNADWTNSFAAECFVTRPDGGATFDSGAALRWAKHRKFGRRLSPGLALVRNPEVTMSWLAEDVENGTAGELTLSLVLSYMATEQKNQTGLQMPCPHCGGDLTEPREFNLMFESYAGAIKSEDNRVFLRPETAQGIFVNFKNVVDSTRVRIPFGIAQVGKSFRNEITPRNFTFRSREFEQMEIEFFCHPDTSKEWYQYWRDRRFRWYIEHGLAEGRLQLRDHDPDELSHYSTGTADIEYAFPFLADGEFGELEGIAHRGDFDLRSHMEGKLDPKSCPLEVELGEDGKPKYKGSGRDLTYRDDLTNERFTPHVIEPSAGADRATLAFMCEAYTEDEQPDEKGKMQTRTVMKFHPRLAPVKAAVFPLVKKDGMPEVAKDLYKALKAKFPVFYDEKGAVGRRYRRQDEAGTPYCITVDGDTLTDNTVTLRDRDSLEQIRIKLDDVVDEIESRIG</sequence>
<dbReference type="CDD" id="cd00774">
    <property type="entry name" value="GlyRS-like_core"/>
    <property type="match status" value="1"/>
</dbReference>
<feature type="binding site" evidence="8">
    <location>
        <position position="246"/>
    </location>
    <ligand>
        <name>substrate</name>
    </ligand>
</feature>
<dbReference type="EMBL" id="CP036278">
    <property type="protein sequence ID" value="QDU54417.1"/>
    <property type="molecule type" value="Genomic_DNA"/>
</dbReference>
<dbReference type="GO" id="GO:0015966">
    <property type="term" value="P:diadenosine tetraphosphate biosynthetic process"/>
    <property type="evidence" value="ECO:0007669"/>
    <property type="project" value="UniProtKB-ARBA"/>
</dbReference>
<dbReference type="CDD" id="cd00858">
    <property type="entry name" value="GlyRS_anticodon"/>
    <property type="match status" value="1"/>
</dbReference>
<dbReference type="GO" id="GO:0070062">
    <property type="term" value="C:extracellular exosome"/>
    <property type="evidence" value="ECO:0007669"/>
    <property type="project" value="UniProtKB-ARBA"/>
</dbReference>
<evidence type="ECO:0000259" key="9">
    <source>
        <dbReference type="PROSITE" id="PS50862"/>
    </source>
</evidence>
<feature type="binding site" evidence="8">
    <location>
        <begin position="433"/>
        <end position="436"/>
    </location>
    <ligand>
        <name>ATP</name>
        <dbReference type="ChEBI" id="CHEBI:30616"/>
    </ligand>
</feature>
<evidence type="ECO:0000256" key="2">
    <source>
        <dbReference type="ARBA" id="ARBA00022490"/>
    </source>
</evidence>
<evidence type="ECO:0000256" key="4">
    <source>
        <dbReference type="ARBA" id="ARBA00022741"/>
    </source>
</evidence>
<dbReference type="Pfam" id="PF03129">
    <property type="entry name" value="HGTP_anticodon"/>
    <property type="match status" value="1"/>
</dbReference>
<dbReference type="InterPro" id="IPR004154">
    <property type="entry name" value="Anticodon-bd"/>
</dbReference>
<dbReference type="PANTHER" id="PTHR10745:SF8">
    <property type="entry name" value="DNA POLYMERASE SUBUNIT GAMMA-2, MITOCHONDRIAL"/>
    <property type="match status" value="1"/>
</dbReference>
<dbReference type="KEGG" id="amuc:Pan181_05980"/>
<dbReference type="Gene3D" id="3.40.50.800">
    <property type="entry name" value="Anticodon-binding domain"/>
    <property type="match status" value="1"/>
</dbReference>
<keyword evidence="5 8" id="KW-0067">ATP-binding</keyword>
<dbReference type="InterPro" id="IPR033731">
    <property type="entry name" value="GlyRS-like_core"/>
</dbReference>
<keyword evidence="7 8" id="KW-0030">Aminoacyl-tRNA synthetase</keyword>
<comment type="function">
    <text evidence="8">Catalyzes the attachment of glycine to tRNA(Gly).</text>
</comment>
<comment type="subcellular location">
    <subcellularLocation>
        <location evidence="8">Cytoplasm</location>
    </subcellularLocation>
</comment>
<comment type="similarity">
    <text evidence="1 8">Belongs to the class-II aminoacyl-tRNA synthetase family.</text>
</comment>
<keyword evidence="2 8" id="KW-0963">Cytoplasm</keyword>
<dbReference type="EC" id="6.1.1.14" evidence="8"/>
<dbReference type="InterPro" id="IPR045864">
    <property type="entry name" value="aa-tRNA-synth_II/BPL/LPL"/>
</dbReference>
<name>A0A518AI63_9BACT</name>
<dbReference type="GO" id="GO:0004820">
    <property type="term" value="F:glycine-tRNA ligase activity"/>
    <property type="evidence" value="ECO:0007669"/>
    <property type="project" value="UniProtKB-UniRule"/>
</dbReference>
<dbReference type="PANTHER" id="PTHR10745">
    <property type="entry name" value="GLYCYL-TRNA SYNTHETASE/DNA POLYMERASE SUBUNIT GAMMA-2"/>
    <property type="match status" value="1"/>
</dbReference>
<dbReference type="PROSITE" id="PS50862">
    <property type="entry name" value="AA_TRNA_LIGASE_II"/>
    <property type="match status" value="1"/>
</dbReference>
<feature type="binding site" evidence="8">
    <location>
        <begin position="366"/>
        <end position="367"/>
    </location>
    <ligand>
        <name>ATP</name>
        <dbReference type="ChEBI" id="CHEBI:30616"/>
    </ligand>
</feature>
<dbReference type="SUPFAM" id="SSF55681">
    <property type="entry name" value="Class II aaRS and biotin synthetases"/>
    <property type="match status" value="1"/>
</dbReference>